<dbReference type="NCBIfam" id="TIGR00697">
    <property type="entry name" value="queuosine precursor transporter"/>
    <property type="match status" value="1"/>
</dbReference>
<keyword evidence="1" id="KW-1003">Cell membrane</keyword>
<dbReference type="HAMAP" id="MF_02088">
    <property type="entry name" value="Q_prec_transport"/>
    <property type="match status" value="1"/>
</dbReference>
<feature type="transmembrane region" description="Helical" evidence="1">
    <location>
        <begin position="123"/>
        <end position="146"/>
    </location>
</feature>
<evidence type="ECO:0000313" key="3">
    <source>
        <dbReference type="Proteomes" id="UP000199053"/>
    </source>
</evidence>
<dbReference type="InterPro" id="IPR003744">
    <property type="entry name" value="YhhQ"/>
</dbReference>
<protein>
    <recommendedName>
        <fullName evidence="1">Probable queuosine precursor transporter</fullName>
        <shortName evidence="1">Q precursor transporter</shortName>
    </recommendedName>
</protein>
<feature type="transmembrane region" description="Helical" evidence="1">
    <location>
        <begin position="84"/>
        <end position="103"/>
    </location>
</feature>
<evidence type="ECO:0000313" key="2">
    <source>
        <dbReference type="EMBL" id="SDK50282.1"/>
    </source>
</evidence>
<feature type="transmembrane region" description="Helical" evidence="1">
    <location>
        <begin position="6"/>
        <end position="24"/>
    </location>
</feature>
<evidence type="ECO:0000256" key="1">
    <source>
        <dbReference type="HAMAP-Rule" id="MF_02088"/>
    </source>
</evidence>
<comment type="function">
    <text evidence="1">Involved in the import of queuosine (Q) precursors, required for Q precursor salvage.</text>
</comment>
<gene>
    <name evidence="2" type="ORF">SAMN05660337_0654</name>
</gene>
<feature type="transmembrane region" description="Helical" evidence="1">
    <location>
        <begin position="29"/>
        <end position="45"/>
    </location>
</feature>
<dbReference type="GO" id="GO:0005886">
    <property type="term" value="C:plasma membrane"/>
    <property type="evidence" value="ECO:0007669"/>
    <property type="project" value="UniProtKB-SubCell"/>
</dbReference>
<proteinExistence type="inferred from homology"/>
<sequence length="223" mass="25548">MNEILWIGFALLDLSLVLVVYKFFGKTGLFGLIVFNLILCNIQVLKTIELFGMTTTLGNILYASVFLSTDLLSEFHGKKEAQKAVFLGFMILVMAVVYMQLALMFKPSADDFVQPHLEVIFGFLPRLALGSLCAYLLSQLHDVYVFHKLKEKFGDRHLWLRNNASTLLSQLLDSAVFCFVALWGVFPFDIWVEIFFTTYLFKVIVAVMDTPFIYLARRIRCRA</sequence>
<dbReference type="GO" id="GO:0022857">
    <property type="term" value="F:transmembrane transporter activity"/>
    <property type="evidence" value="ECO:0007669"/>
    <property type="project" value="UniProtKB-UniRule"/>
</dbReference>
<comment type="subcellular location">
    <subcellularLocation>
        <location evidence="1">Cell membrane</location>
        <topology evidence="1">Multi-pass membrane protein</topology>
    </subcellularLocation>
</comment>
<dbReference type="PANTHER" id="PTHR34300:SF2">
    <property type="entry name" value="QUEUOSINE PRECURSOR TRANSPORTER-RELATED"/>
    <property type="match status" value="1"/>
</dbReference>
<comment type="similarity">
    <text evidence="1">Belongs to the vitamin uptake transporter (VUT/ECF) (TC 2.A.88) family. Q precursor transporter subfamily.</text>
</comment>
<feature type="transmembrane region" description="Helical" evidence="1">
    <location>
        <begin position="194"/>
        <end position="216"/>
    </location>
</feature>
<keyword evidence="3" id="KW-1185">Reference proteome</keyword>
<keyword evidence="1" id="KW-0472">Membrane</keyword>
<dbReference type="AlphaFoldDB" id="A0A1G9CF63"/>
<dbReference type="OrthoDB" id="7065604at2"/>
<organism evidence="2 3">
    <name type="scientific">Maridesulfovibrio ferrireducens</name>
    <dbReference type="NCBI Taxonomy" id="246191"/>
    <lineage>
        <taxon>Bacteria</taxon>
        <taxon>Pseudomonadati</taxon>
        <taxon>Thermodesulfobacteriota</taxon>
        <taxon>Desulfovibrionia</taxon>
        <taxon>Desulfovibrionales</taxon>
        <taxon>Desulfovibrionaceae</taxon>
        <taxon>Maridesulfovibrio</taxon>
    </lineage>
</organism>
<dbReference type="Pfam" id="PF02592">
    <property type="entry name" value="Vut_1"/>
    <property type="match status" value="1"/>
</dbReference>
<accession>A0A1G9CF63</accession>
<keyword evidence="1" id="KW-0812">Transmembrane</keyword>
<reference evidence="3" key="1">
    <citation type="submission" date="2016-10" db="EMBL/GenBank/DDBJ databases">
        <authorList>
            <person name="Varghese N."/>
            <person name="Submissions S."/>
        </authorList>
    </citation>
    <scope>NUCLEOTIDE SEQUENCE [LARGE SCALE GENOMIC DNA]</scope>
    <source>
        <strain evidence="3">DSM 16995</strain>
    </source>
</reference>
<dbReference type="RefSeq" id="WP_092158161.1">
    <property type="nucleotide sequence ID" value="NZ_FNGA01000001.1"/>
</dbReference>
<name>A0A1G9CF63_9BACT</name>
<keyword evidence="1" id="KW-1133">Transmembrane helix</keyword>
<dbReference type="Proteomes" id="UP000199053">
    <property type="component" value="Unassembled WGS sequence"/>
</dbReference>
<dbReference type="PANTHER" id="PTHR34300">
    <property type="entry name" value="QUEUOSINE PRECURSOR TRANSPORTER-RELATED"/>
    <property type="match status" value="1"/>
</dbReference>
<feature type="transmembrane region" description="Helical" evidence="1">
    <location>
        <begin position="167"/>
        <end position="188"/>
    </location>
</feature>
<dbReference type="STRING" id="246191.SAMN05660337_0654"/>
<dbReference type="EMBL" id="FNGA01000001">
    <property type="protein sequence ID" value="SDK50282.1"/>
    <property type="molecule type" value="Genomic_DNA"/>
</dbReference>
<keyword evidence="1" id="KW-0813">Transport</keyword>
<feature type="transmembrane region" description="Helical" evidence="1">
    <location>
        <begin position="51"/>
        <end position="72"/>
    </location>
</feature>